<feature type="transmembrane region" description="Helical" evidence="6">
    <location>
        <begin position="120"/>
        <end position="140"/>
    </location>
</feature>
<dbReference type="GO" id="GO:0022857">
    <property type="term" value="F:transmembrane transporter activity"/>
    <property type="evidence" value="ECO:0007669"/>
    <property type="project" value="InterPro"/>
</dbReference>
<feature type="transmembrane region" description="Helical" evidence="6">
    <location>
        <begin position="59"/>
        <end position="78"/>
    </location>
</feature>
<evidence type="ECO:0000256" key="2">
    <source>
        <dbReference type="ARBA" id="ARBA00007635"/>
    </source>
</evidence>
<comment type="subcellular location">
    <subcellularLocation>
        <location evidence="1 6">Membrane</location>
        <topology evidence="1 6">Multi-pass membrane protein</topology>
    </subcellularLocation>
</comment>
<name>A0A8K0IIC3_COCNU</name>
<evidence type="ECO:0000313" key="9">
    <source>
        <dbReference type="Proteomes" id="UP000797356"/>
    </source>
</evidence>
<dbReference type="EMBL" id="CM017879">
    <property type="protein sequence ID" value="KAG1359356.1"/>
    <property type="molecule type" value="Genomic_DNA"/>
</dbReference>
<dbReference type="InterPro" id="IPR000620">
    <property type="entry name" value="EamA_dom"/>
</dbReference>
<evidence type="ECO:0000256" key="3">
    <source>
        <dbReference type="ARBA" id="ARBA00022692"/>
    </source>
</evidence>
<keyword evidence="9" id="KW-1185">Reference proteome</keyword>
<organism evidence="8 9">
    <name type="scientific">Cocos nucifera</name>
    <name type="common">Coconut palm</name>
    <dbReference type="NCBI Taxonomy" id="13894"/>
    <lineage>
        <taxon>Eukaryota</taxon>
        <taxon>Viridiplantae</taxon>
        <taxon>Streptophyta</taxon>
        <taxon>Embryophyta</taxon>
        <taxon>Tracheophyta</taxon>
        <taxon>Spermatophyta</taxon>
        <taxon>Magnoliopsida</taxon>
        <taxon>Liliopsida</taxon>
        <taxon>Arecaceae</taxon>
        <taxon>Arecoideae</taxon>
        <taxon>Cocoseae</taxon>
        <taxon>Attaleinae</taxon>
        <taxon>Cocos</taxon>
    </lineage>
</organism>
<evidence type="ECO:0000256" key="4">
    <source>
        <dbReference type="ARBA" id="ARBA00022989"/>
    </source>
</evidence>
<dbReference type="SUPFAM" id="SSF103481">
    <property type="entry name" value="Multidrug resistance efflux transporter EmrE"/>
    <property type="match status" value="1"/>
</dbReference>
<dbReference type="InterPro" id="IPR037185">
    <property type="entry name" value="EmrE-like"/>
</dbReference>
<comment type="caution">
    <text evidence="6">Lacks conserved residue(s) required for the propagation of feature annotation.</text>
</comment>
<keyword evidence="4 6" id="KW-1133">Transmembrane helix</keyword>
<feature type="domain" description="EamA" evidence="7">
    <location>
        <begin position="2"/>
        <end position="137"/>
    </location>
</feature>
<evidence type="ECO:0000256" key="5">
    <source>
        <dbReference type="ARBA" id="ARBA00023136"/>
    </source>
</evidence>
<protein>
    <recommendedName>
        <fullName evidence="6">WAT1-related protein</fullName>
    </recommendedName>
</protein>
<gene>
    <name evidence="8" type="ORF">COCNU_08G008020</name>
</gene>
<dbReference type="AlphaFoldDB" id="A0A8K0IIC3"/>
<proteinExistence type="inferred from homology"/>
<dbReference type="Pfam" id="PF00892">
    <property type="entry name" value="EamA"/>
    <property type="match status" value="1"/>
</dbReference>
<comment type="similarity">
    <text evidence="2 6">Belongs to the drug/metabolite transporter (DMT) superfamily. Plant drug/metabolite exporter (P-DME) (TC 2.A.7.4) family.</text>
</comment>
<evidence type="ECO:0000313" key="8">
    <source>
        <dbReference type="EMBL" id="KAG1359356.1"/>
    </source>
</evidence>
<evidence type="ECO:0000256" key="1">
    <source>
        <dbReference type="ARBA" id="ARBA00004141"/>
    </source>
</evidence>
<reference evidence="8" key="1">
    <citation type="journal article" date="2017" name="Gigascience">
        <title>The genome draft of coconut (Cocos nucifera).</title>
        <authorList>
            <person name="Xiao Y."/>
            <person name="Xu P."/>
            <person name="Fan H."/>
            <person name="Baudouin L."/>
            <person name="Xia W."/>
            <person name="Bocs S."/>
            <person name="Xu J."/>
            <person name="Li Q."/>
            <person name="Guo A."/>
            <person name="Zhou L."/>
            <person name="Li J."/>
            <person name="Wu Y."/>
            <person name="Ma Z."/>
            <person name="Armero A."/>
            <person name="Issali A.E."/>
            <person name="Liu N."/>
            <person name="Peng M."/>
            <person name="Yang Y."/>
        </authorList>
    </citation>
    <scope>NUCLEOTIDE SEQUENCE</scope>
    <source>
        <tissue evidence="8">Spear leaf of Hainan Tall coconut</tissue>
    </source>
</reference>
<keyword evidence="3 6" id="KW-0812">Transmembrane</keyword>
<feature type="transmembrane region" description="Helical" evidence="6">
    <location>
        <begin position="26"/>
        <end position="47"/>
    </location>
</feature>
<dbReference type="Proteomes" id="UP000797356">
    <property type="component" value="Chromosome 8"/>
</dbReference>
<sequence>MLAVEVAYAAMNTMIKTAIDEGMNRLILITLRQLIATLFMAPVAYFRERKTRPKLTTEIFVYLFFSAMFGTSLTQYLFFFGLKYTTATFACAFLNMVPVLTFLIALPFRLETLNVKTRAGIAKLLGIIICLVGATLLTFYKGLYLLLWGKSKKAHSSAAKTTEGNEEHQVQLQTV</sequence>
<comment type="caution">
    <text evidence="8">The sequence shown here is derived from an EMBL/GenBank/DDBJ whole genome shotgun (WGS) entry which is preliminary data.</text>
</comment>
<dbReference type="PANTHER" id="PTHR31218">
    <property type="entry name" value="WAT1-RELATED PROTEIN"/>
    <property type="match status" value="1"/>
</dbReference>
<keyword evidence="5 6" id="KW-0472">Membrane</keyword>
<evidence type="ECO:0000259" key="7">
    <source>
        <dbReference type="Pfam" id="PF00892"/>
    </source>
</evidence>
<feature type="transmembrane region" description="Helical" evidence="6">
    <location>
        <begin position="84"/>
        <end position="108"/>
    </location>
</feature>
<dbReference type="OrthoDB" id="1728340at2759"/>
<reference evidence="8" key="2">
    <citation type="submission" date="2019-07" db="EMBL/GenBank/DDBJ databases">
        <authorList>
            <person name="Yang Y."/>
            <person name="Bocs S."/>
            <person name="Baudouin L."/>
        </authorList>
    </citation>
    <scope>NUCLEOTIDE SEQUENCE</scope>
    <source>
        <tissue evidence="8">Spear leaf of Hainan Tall coconut</tissue>
    </source>
</reference>
<evidence type="ECO:0000256" key="6">
    <source>
        <dbReference type="RuleBase" id="RU363077"/>
    </source>
</evidence>
<accession>A0A8K0IIC3</accession>
<dbReference type="InterPro" id="IPR030184">
    <property type="entry name" value="WAT1-related"/>
</dbReference>
<dbReference type="GO" id="GO:0016020">
    <property type="term" value="C:membrane"/>
    <property type="evidence" value="ECO:0007669"/>
    <property type="project" value="UniProtKB-SubCell"/>
</dbReference>